<dbReference type="AlphaFoldDB" id="A0A4P6FF07"/>
<keyword evidence="1" id="KW-0472">Membrane</keyword>
<gene>
    <name evidence="2" type="ORF">ET445_15455</name>
</gene>
<feature type="transmembrane region" description="Helical" evidence="1">
    <location>
        <begin position="427"/>
        <end position="447"/>
    </location>
</feature>
<keyword evidence="1" id="KW-1133">Transmembrane helix</keyword>
<feature type="transmembrane region" description="Helical" evidence="1">
    <location>
        <begin position="173"/>
        <end position="206"/>
    </location>
</feature>
<sequence>MERRDMAASRGLDLGCHPECPSARRAGAHMADCDARLGSSTMTAGGGSEASARPRSGALRRLLGSRAALWTGFALVHALLVWVNLGGWGWPLGDVEVVYLNWAKAADEGWMRIGIDGPWVYPILAFAPMAASLAFGASWYPETWLGLMTILNAIAFGMLLGTRRLSRTRRVAAWWWLLFLACLGPIALARIDAVTVPLALVGLLVAAGRPRIAAVLLTIATWVKVWPAALLAAVTVAHRRRFEVVVIAASISVGIVAVSFLAGSGLNVFGFLGEQTGRGLQVEAPFGVGWLWAIVAGSNDVSVVYDRDILTYQLSGPGVEIAAALATPAMAVAAVAIVLVGVRAVRRGAPIGRVLAPLSLALVAALMLLNKVGSPQFAAWLAAPVVLGLATRPLRFGLPAVLALVVAVLTQLIYPYWYAWLLAADPLFVTFLTLKAAGLLGLVVWSVRALWQAGRERVALASPAFAGSPALEEES</sequence>
<dbReference type="Proteomes" id="UP000291259">
    <property type="component" value="Chromosome"/>
</dbReference>
<feature type="transmembrane region" description="Helical" evidence="1">
    <location>
        <begin position="212"/>
        <end position="237"/>
    </location>
</feature>
<keyword evidence="1" id="KW-0812">Transmembrane</keyword>
<proteinExistence type="predicted"/>
<dbReference type="KEGG" id="agf:ET445_15455"/>
<organism evidence="2 3">
    <name type="scientific">Agromyces protaetiae</name>
    <dbReference type="NCBI Taxonomy" id="2509455"/>
    <lineage>
        <taxon>Bacteria</taxon>
        <taxon>Bacillati</taxon>
        <taxon>Actinomycetota</taxon>
        <taxon>Actinomycetes</taxon>
        <taxon>Micrococcales</taxon>
        <taxon>Microbacteriaceae</taxon>
        <taxon>Agromyces</taxon>
    </lineage>
</organism>
<feature type="transmembrane region" description="Helical" evidence="1">
    <location>
        <begin position="63"/>
        <end position="82"/>
    </location>
</feature>
<dbReference type="OrthoDB" id="581198at2"/>
<accession>A0A4P6FF07</accession>
<protein>
    <submittedName>
        <fullName evidence="2">DUF2029 domain-containing protein</fullName>
    </submittedName>
</protein>
<dbReference type="EMBL" id="CP035491">
    <property type="protein sequence ID" value="QAY74515.1"/>
    <property type="molecule type" value="Genomic_DNA"/>
</dbReference>
<feature type="transmembrane region" description="Helical" evidence="1">
    <location>
        <begin position="377"/>
        <end position="394"/>
    </location>
</feature>
<feature type="transmembrane region" description="Helical" evidence="1">
    <location>
        <begin position="143"/>
        <end position="161"/>
    </location>
</feature>
<evidence type="ECO:0000313" key="2">
    <source>
        <dbReference type="EMBL" id="QAY74515.1"/>
    </source>
</evidence>
<feature type="transmembrane region" description="Helical" evidence="1">
    <location>
        <begin position="354"/>
        <end position="371"/>
    </location>
</feature>
<feature type="transmembrane region" description="Helical" evidence="1">
    <location>
        <begin position="244"/>
        <end position="262"/>
    </location>
</feature>
<name>A0A4P6FF07_9MICO</name>
<keyword evidence="3" id="KW-1185">Reference proteome</keyword>
<feature type="transmembrane region" description="Helical" evidence="1">
    <location>
        <begin position="321"/>
        <end position="342"/>
    </location>
</feature>
<feature type="transmembrane region" description="Helical" evidence="1">
    <location>
        <begin position="401"/>
        <end position="421"/>
    </location>
</feature>
<evidence type="ECO:0000256" key="1">
    <source>
        <dbReference type="SAM" id="Phobius"/>
    </source>
</evidence>
<reference evidence="2 3" key="1">
    <citation type="submission" date="2019-01" db="EMBL/GenBank/DDBJ databases">
        <title>Genome sequencing of strain FW100M-8.</title>
        <authorList>
            <person name="Heo J."/>
            <person name="Kim S.-J."/>
            <person name="Kim J.-S."/>
            <person name="Hong S.-B."/>
            <person name="Kwon S.-W."/>
        </authorList>
    </citation>
    <scope>NUCLEOTIDE SEQUENCE [LARGE SCALE GENOMIC DNA]</scope>
    <source>
        <strain evidence="2 3">FW100M-8</strain>
    </source>
</reference>
<evidence type="ECO:0000313" key="3">
    <source>
        <dbReference type="Proteomes" id="UP000291259"/>
    </source>
</evidence>